<dbReference type="PANTHER" id="PTHR33112">
    <property type="entry name" value="DOMAIN PROTEIN, PUTATIVE-RELATED"/>
    <property type="match status" value="1"/>
</dbReference>
<evidence type="ECO:0000313" key="2">
    <source>
        <dbReference type="EMBL" id="KAK8079268.1"/>
    </source>
</evidence>
<dbReference type="EMBL" id="JAQQWL010000003">
    <property type="protein sequence ID" value="KAK8079268.1"/>
    <property type="molecule type" value="Genomic_DNA"/>
</dbReference>
<dbReference type="GeneID" id="92087547"/>
<proteinExistence type="predicted"/>
<keyword evidence="3" id="KW-1185">Reference proteome</keyword>
<evidence type="ECO:0000313" key="3">
    <source>
        <dbReference type="Proteomes" id="UP001480595"/>
    </source>
</evidence>
<accession>A0ABR1W727</accession>
<name>A0ABR1W727_9PEZI</name>
<dbReference type="Proteomes" id="UP001480595">
    <property type="component" value="Unassembled WGS sequence"/>
</dbReference>
<sequence>MQSWPFVLSHSIARPVCWLDAAYYCTEHHKLLCRSELESVHGLQVIDCTTLSIESGGPGSVYVALSYVWANSGDACGSIRDDGGKKRLPEKLSAVVRDSIEVTKTLGYRYLWIDKFCIDQNNPESKHDQIRQMDAIYQNSALTIISAAGVDETYGLPGVGNKARRRQLVFRDQDVTVIQAPVDPQVSIASSHWATRGWTFQEALLSRRRLVFTDDEMYFECNTMNCFESVCFPLDMLHIKNRSKTYERLRSGMFGEESRTGVW</sequence>
<feature type="domain" description="Heterokaryon incompatibility" evidence="1">
    <location>
        <begin position="62"/>
        <end position="202"/>
    </location>
</feature>
<gene>
    <name evidence="2" type="ORF">PG994_003075</name>
</gene>
<dbReference type="PANTHER" id="PTHR33112:SF1">
    <property type="entry name" value="HETEROKARYON INCOMPATIBILITY DOMAIN-CONTAINING PROTEIN"/>
    <property type="match status" value="1"/>
</dbReference>
<dbReference type="RefSeq" id="XP_066720339.1">
    <property type="nucleotide sequence ID" value="XM_066854484.1"/>
</dbReference>
<dbReference type="InterPro" id="IPR010730">
    <property type="entry name" value="HET"/>
</dbReference>
<dbReference type="Pfam" id="PF06985">
    <property type="entry name" value="HET"/>
    <property type="match status" value="1"/>
</dbReference>
<protein>
    <recommendedName>
        <fullName evidence="1">Heterokaryon incompatibility domain-containing protein</fullName>
    </recommendedName>
</protein>
<comment type="caution">
    <text evidence="2">The sequence shown here is derived from an EMBL/GenBank/DDBJ whole genome shotgun (WGS) entry which is preliminary data.</text>
</comment>
<reference evidence="2 3" key="1">
    <citation type="submission" date="2023-01" db="EMBL/GenBank/DDBJ databases">
        <title>Analysis of 21 Apiospora genomes using comparative genomics revels a genus with tremendous synthesis potential of carbohydrate active enzymes and secondary metabolites.</title>
        <authorList>
            <person name="Sorensen T."/>
        </authorList>
    </citation>
    <scope>NUCLEOTIDE SEQUENCE [LARGE SCALE GENOMIC DNA]</scope>
    <source>
        <strain evidence="2 3">CBS 135458</strain>
    </source>
</reference>
<evidence type="ECO:0000259" key="1">
    <source>
        <dbReference type="Pfam" id="PF06985"/>
    </source>
</evidence>
<organism evidence="2 3">
    <name type="scientific">Apiospora phragmitis</name>
    <dbReference type="NCBI Taxonomy" id="2905665"/>
    <lineage>
        <taxon>Eukaryota</taxon>
        <taxon>Fungi</taxon>
        <taxon>Dikarya</taxon>
        <taxon>Ascomycota</taxon>
        <taxon>Pezizomycotina</taxon>
        <taxon>Sordariomycetes</taxon>
        <taxon>Xylariomycetidae</taxon>
        <taxon>Amphisphaeriales</taxon>
        <taxon>Apiosporaceae</taxon>
        <taxon>Apiospora</taxon>
    </lineage>
</organism>